<evidence type="ECO:0000313" key="1">
    <source>
        <dbReference type="EMBL" id="VFJ42976.1"/>
    </source>
</evidence>
<evidence type="ECO:0000313" key="2">
    <source>
        <dbReference type="EMBL" id="VFJ43709.1"/>
    </source>
</evidence>
<evidence type="ECO:0008006" key="4">
    <source>
        <dbReference type="Google" id="ProtNLM"/>
    </source>
</evidence>
<reference evidence="3" key="1">
    <citation type="submission" date="2019-02" db="EMBL/GenBank/DDBJ databases">
        <authorList>
            <person name="Gruber-Vodicka R. H."/>
            <person name="Seah K. B. B."/>
        </authorList>
    </citation>
    <scope>NUCLEOTIDE SEQUENCE</scope>
    <source>
        <strain evidence="1">BECK_BZ163</strain>
        <strain evidence="3">BECK_BZ164</strain>
        <strain evidence="2">BECK_BZ165</strain>
    </source>
</reference>
<gene>
    <name evidence="1" type="ORF">BECKFM1743A_GA0114220_1000333</name>
    <name evidence="3" type="ORF">BECKFM1743B_GA0114221_1000333</name>
    <name evidence="2" type="ORF">BECKFM1743C_GA0114222_1000333</name>
</gene>
<accession>A0A450VLM3</accession>
<dbReference type="EMBL" id="CAADFA010000003">
    <property type="protein sequence ID" value="VFJ43709.1"/>
    <property type="molecule type" value="Genomic_DNA"/>
</dbReference>
<dbReference type="EMBL" id="CAADFL010000003">
    <property type="protein sequence ID" value="VFK05693.1"/>
    <property type="molecule type" value="Genomic_DNA"/>
</dbReference>
<evidence type="ECO:0000313" key="3">
    <source>
        <dbReference type="EMBL" id="VFK05693.1"/>
    </source>
</evidence>
<proteinExistence type="predicted"/>
<dbReference type="EMBL" id="CAADEZ010000003">
    <property type="protein sequence ID" value="VFJ42976.1"/>
    <property type="molecule type" value="Genomic_DNA"/>
</dbReference>
<name>A0A450VLM3_9GAMM</name>
<dbReference type="AlphaFoldDB" id="A0A450VLM3"/>
<sequence>MQEPDYQLPVWLKDGTEANRLVDAAKAWWDKAKGWAEFPLDNNDPLTCHPDILRAMAWDRDIEPFPDEPEESFRLRVKHAPANTRDAGSKAGFYRIFDRLGLKLIDQIERFDETDWDVIRLIFNSGVFGCENHELLQFIIRKYGRTCRRYELASQSEPVSVYVGFGGHTITRGIHDPGVVEPSMTTEFPPLYIGAGKASLLYSRHEIIVPL</sequence>
<organism evidence="3">
    <name type="scientific">Candidatus Kentrum sp. FM</name>
    <dbReference type="NCBI Taxonomy" id="2126340"/>
    <lineage>
        <taxon>Bacteria</taxon>
        <taxon>Pseudomonadati</taxon>
        <taxon>Pseudomonadota</taxon>
        <taxon>Gammaproteobacteria</taxon>
        <taxon>Candidatus Kentrum</taxon>
    </lineage>
</organism>
<protein>
    <recommendedName>
        <fullName evidence="4">Phage tail protein (Tail_P2_I)</fullName>
    </recommendedName>
</protein>